<dbReference type="GO" id="GO:0016020">
    <property type="term" value="C:membrane"/>
    <property type="evidence" value="ECO:0007669"/>
    <property type="project" value="UniProtKB-SubCell"/>
</dbReference>
<dbReference type="PANTHER" id="PTHR11360:SF280">
    <property type="entry name" value="MONOCARBOXYLATE TRANSPORTER, PUTATIVE (AFU_ORTHOLOGUE AFUA_1G05170)-RELATED"/>
    <property type="match status" value="1"/>
</dbReference>
<dbReference type="PANTHER" id="PTHR11360">
    <property type="entry name" value="MONOCARBOXYLATE TRANSPORTER"/>
    <property type="match status" value="1"/>
</dbReference>
<dbReference type="CDD" id="cd17352">
    <property type="entry name" value="MFS_MCT_SLC16"/>
    <property type="match status" value="1"/>
</dbReference>
<keyword evidence="6" id="KW-1185">Reference proteome</keyword>
<feature type="transmembrane region" description="Helical" evidence="3">
    <location>
        <begin position="291"/>
        <end position="310"/>
    </location>
</feature>
<evidence type="ECO:0000313" key="6">
    <source>
        <dbReference type="Proteomes" id="UP000008383"/>
    </source>
</evidence>
<feature type="domain" description="Major facilitator superfamily (MFS) profile" evidence="4">
    <location>
        <begin position="53"/>
        <end position="437"/>
    </location>
</feature>
<evidence type="ECO:0000256" key="3">
    <source>
        <dbReference type="SAM" id="Phobius"/>
    </source>
</evidence>
<dbReference type="GO" id="GO:0022857">
    <property type="term" value="F:transmembrane transporter activity"/>
    <property type="evidence" value="ECO:0007669"/>
    <property type="project" value="InterPro"/>
</dbReference>
<feature type="transmembrane region" description="Helical" evidence="3">
    <location>
        <begin position="181"/>
        <end position="201"/>
    </location>
</feature>
<dbReference type="EMBL" id="ACYE01000052">
    <property type="protein sequence ID" value="EFE44357.1"/>
    <property type="molecule type" value="Genomic_DNA"/>
</dbReference>
<dbReference type="Proteomes" id="UP000008383">
    <property type="component" value="Unassembled WGS sequence"/>
</dbReference>
<feature type="transmembrane region" description="Helical" evidence="3">
    <location>
        <begin position="58"/>
        <end position="82"/>
    </location>
</feature>
<dbReference type="PROSITE" id="PS50850">
    <property type="entry name" value="MFS"/>
    <property type="match status" value="1"/>
</dbReference>
<reference evidence="6" key="1">
    <citation type="journal article" date="2011" name="Genome Biol.">
        <title>Comparative and functional genomics provide insights into the pathogenicity of dermatophytic fungi.</title>
        <authorList>
            <person name="Burmester A."/>
            <person name="Shelest E."/>
            <person name="Gloeckner G."/>
            <person name="Heddergott C."/>
            <person name="Schindler S."/>
            <person name="Staib P."/>
            <person name="Heidel A."/>
            <person name="Felder M."/>
            <person name="Petzold A."/>
            <person name="Szafranski K."/>
            <person name="Feuermann M."/>
            <person name="Pedruzzi I."/>
            <person name="Priebe S."/>
            <person name="Groth M."/>
            <person name="Winkler R."/>
            <person name="Li W."/>
            <person name="Kniemeyer O."/>
            <person name="Schroeckh V."/>
            <person name="Hertweck C."/>
            <person name="Hube B."/>
            <person name="White T.C."/>
            <person name="Platzer M."/>
            <person name="Guthke R."/>
            <person name="Heitman J."/>
            <person name="Woestemeyer J."/>
            <person name="Zipfel P.F."/>
            <person name="Monod M."/>
            <person name="Brakhage A.A."/>
        </authorList>
    </citation>
    <scope>NUCLEOTIDE SEQUENCE [LARGE SCALE GENOMIC DNA]</scope>
    <source>
        <strain evidence="6">HKI 0517</strain>
    </source>
</reference>
<name>D4D1D9_TRIVH</name>
<feature type="transmembrane region" description="Helical" evidence="3">
    <location>
        <begin position="412"/>
        <end position="432"/>
    </location>
</feature>
<feature type="transmembrane region" description="Helical" evidence="3">
    <location>
        <begin position="383"/>
        <end position="406"/>
    </location>
</feature>
<dbReference type="GeneID" id="9580460"/>
<feature type="transmembrane region" description="Helical" evidence="3">
    <location>
        <begin position="322"/>
        <end position="340"/>
    </location>
</feature>
<gene>
    <name evidence="5" type="ORF">TRV_00889</name>
</gene>
<dbReference type="KEGG" id="tve:TRV_00889"/>
<proteinExistence type="inferred from homology"/>
<accession>D4D1D9</accession>
<evidence type="ECO:0000256" key="1">
    <source>
        <dbReference type="ARBA" id="ARBA00004141"/>
    </source>
</evidence>
<sequence length="453" mass="48869">MVDLEKDGKGQTSSLGIGGGSVVASSTTLPGENNDVDDAGYANNEHSYDSGWTAWSQVLASFFLFFNTWGVVTAFGVFQTYYEHNLLDHLSPSTISWIGSTQSFLLLFFGTITGSLFDAGYTRQLLMVGWALIPLGLMMTSIASQYWQIFLAQAICMGLGFGSVFVPCVAVLPQYFKKRRAIANGLAATGSGIGGLVYPIVFRQMQKSLGFPWATRVLGFIVFATMSISVSLLKMRFKPAERRSLVQLSAFRDPVYSLFCVSQFCGFLGLYNMMVYIQPYAIDEGIMGTDLAFYLLAILNSASTFGRIIPNYFVDFIGPFNVMIPMAFCSGIIALGWIGVHTTGSIIGIVILYGFFSGAFVSVPPVVLISITPDLRDFGTRLGMAFVFNSVGTLAGTPIGGAIIHASGNQYLGVQLLAGSCLLMSGILLVIASQKKTGINTLAGLVNLVWHAR</sequence>
<feature type="transmembrane region" description="Helical" evidence="3">
    <location>
        <begin position="149"/>
        <end position="172"/>
    </location>
</feature>
<comment type="subcellular location">
    <subcellularLocation>
        <location evidence="1">Membrane</location>
        <topology evidence="1">Multi-pass membrane protein</topology>
    </subcellularLocation>
</comment>
<dbReference type="Gene3D" id="1.20.1250.20">
    <property type="entry name" value="MFS general substrate transporter like domains"/>
    <property type="match status" value="2"/>
</dbReference>
<dbReference type="HOGENOM" id="CLU_001265_1_1_1"/>
<comment type="caution">
    <text evidence="5">The sequence shown here is derived from an EMBL/GenBank/DDBJ whole genome shotgun (WGS) entry which is preliminary data.</text>
</comment>
<feature type="transmembrane region" description="Helical" evidence="3">
    <location>
        <begin position="94"/>
        <end position="113"/>
    </location>
</feature>
<comment type="similarity">
    <text evidence="2">Belongs to the major facilitator superfamily. Monocarboxylate porter (TC 2.A.1.13) family.</text>
</comment>
<dbReference type="InterPro" id="IPR020846">
    <property type="entry name" value="MFS_dom"/>
</dbReference>
<dbReference type="AlphaFoldDB" id="D4D1D9"/>
<keyword evidence="3" id="KW-0472">Membrane</keyword>
<dbReference type="RefSeq" id="XP_003024968.1">
    <property type="nucleotide sequence ID" value="XM_003024922.1"/>
</dbReference>
<protein>
    <submittedName>
        <fullName evidence="5">MFS monocarboxylate transporter, putative</fullName>
    </submittedName>
</protein>
<dbReference type="InterPro" id="IPR050327">
    <property type="entry name" value="Proton-linked_MCT"/>
</dbReference>
<evidence type="ECO:0000313" key="5">
    <source>
        <dbReference type="EMBL" id="EFE44357.1"/>
    </source>
</evidence>
<feature type="transmembrane region" description="Helical" evidence="3">
    <location>
        <begin position="346"/>
        <end position="371"/>
    </location>
</feature>
<dbReference type="OrthoDB" id="6509908at2759"/>
<dbReference type="Pfam" id="PF07690">
    <property type="entry name" value="MFS_1"/>
    <property type="match status" value="1"/>
</dbReference>
<dbReference type="InterPro" id="IPR011701">
    <property type="entry name" value="MFS"/>
</dbReference>
<feature type="transmembrane region" description="Helical" evidence="3">
    <location>
        <begin position="125"/>
        <end position="143"/>
    </location>
</feature>
<evidence type="ECO:0000259" key="4">
    <source>
        <dbReference type="PROSITE" id="PS50850"/>
    </source>
</evidence>
<evidence type="ECO:0000256" key="2">
    <source>
        <dbReference type="ARBA" id="ARBA00006727"/>
    </source>
</evidence>
<organism evidence="5 6">
    <name type="scientific">Trichophyton verrucosum (strain HKI 0517)</name>
    <dbReference type="NCBI Taxonomy" id="663202"/>
    <lineage>
        <taxon>Eukaryota</taxon>
        <taxon>Fungi</taxon>
        <taxon>Dikarya</taxon>
        <taxon>Ascomycota</taxon>
        <taxon>Pezizomycotina</taxon>
        <taxon>Eurotiomycetes</taxon>
        <taxon>Eurotiomycetidae</taxon>
        <taxon>Onygenales</taxon>
        <taxon>Arthrodermataceae</taxon>
        <taxon>Trichophyton</taxon>
    </lineage>
</organism>
<keyword evidence="3" id="KW-1133">Transmembrane helix</keyword>
<dbReference type="InterPro" id="IPR036259">
    <property type="entry name" value="MFS_trans_sf"/>
</dbReference>
<feature type="transmembrane region" description="Helical" evidence="3">
    <location>
        <begin position="213"/>
        <end position="233"/>
    </location>
</feature>
<dbReference type="SUPFAM" id="SSF103473">
    <property type="entry name" value="MFS general substrate transporter"/>
    <property type="match status" value="1"/>
</dbReference>
<feature type="transmembrane region" description="Helical" evidence="3">
    <location>
        <begin position="254"/>
        <end position="271"/>
    </location>
</feature>
<keyword evidence="3" id="KW-0812">Transmembrane</keyword>